<gene>
    <name evidence="2" type="ordered locus">Dfer_2016</name>
</gene>
<dbReference type="InterPro" id="IPR008532">
    <property type="entry name" value="NFACT_RNA-bd"/>
</dbReference>
<organism evidence="2 3">
    <name type="scientific">Dyadobacter fermentans (strain ATCC 700827 / DSM 18053 / CIP 107007 / KCTC 52180 / NS114)</name>
    <dbReference type="NCBI Taxonomy" id="471854"/>
    <lineage>
        <taxon>Bacteria</taxon>
        <taxon>Pseudomonadati</taxon>
        <taxon>Bacteroidota</taxon>
        <taxon>Cytophagia</taxon>
        <taxon>Cytophagales</taxon>
        <taxon>Spirosomataceae</taxon>
        <taxon>Dyadobacter</taxon>
    </lineage>
</organism>
<dbReference type="OrthoDB" id="9766163at2"/>
<dbReference type="AlphaFoldDB" id="C6VWA7"/>
<evidence type="ECO:0000259" key="1">
    <source>
        <dbReference type="Pfam" id="PF05670"/>
    </source>
</evidence>
<keyword evidence="3" id="KW-1185">Reference proteome</keyword>
<sequence length="533" mass="61097">MHQNYHFIKQLAPRLHAEIAGKIFVEAFSQQKDELIIVFAEKNAEMERDEPEQQEGPHLLKPFFIKATLTNSFSCLSFPERFDRARRNSVNLFNDFEGDAVDFVRVCKNERAIQVHFGSGRDLIFKLFGNRSNFIALNAEGAVTQLFNNKLSTDRSLTVASLNRDIDQSWEAFLTNNGRFEALFPTFGKVANKYLSEQLAGEEDLARRWAIVQAALQEFESGVFYITKIENIPALTLFETGEVVQVLHDPIEALNAFYLAYIRLSGLDKEKADIVRLLRKRIQQTDNYLENTFQKLVDLENATKNDELANIIMANLHLIPERAEKAELYDFYRDQPITIKLKKDLSAQKNAEGYYRKAKNEKIEIDRLNDSLTAREADRKRLQEHLTHTESIEMLRDLRAYIKTHKLEQGNAGPAIDELFKRVDFMGYTILIGRNAKNSDLLTKQAHKEDLWLHAKDVTGSHIVVKNQPGRKFPVPVIERAAELAAFYSKRKNDSLCPVIVTPKKFVRKPKGLPDGLVLIDKEDIVMVVAKGE</sequence>
<dbReference type="STRING" id="471854.Dfer_2016"/>
<reference evidence="2 3" key="1">
    <citation type="journal article" date="2009" name="Stand. Genomic Sci.">
        <title>Complete genome sequence of Dyadobacter fermentans type strain (NS114).</title>
        <authorList>
            <person name="Lang E."/>
            <person name="Lapidus A."/>
            <person name="Chertkov O."/>
            <person name="Brettin T."/>
            <person name="Detter J.C."/>
            <person name="Han C."/>
            <person name="Copeland A."/>
            <person name="Glavina Del Rio T."/>
            <person name="Nolan M."/>
            <person name="Chen F."/>
            <person name="Lucas S."/>
            <person name="Tice H."/>
            <person name="Cheng J.F."/>
            <person name="Land M."/>
            <person name="Hauser L."/>
            <person name="Chang Y.J."/>
            <person name="Jeffries C.D."/>
            <person name="Kopitz M."/>
            <person name="Bruce D."/>
            <person name="Goodwin L."/>
            <person name="Pitluck S."/>
            <person name="Ovchinnikova G."/>
            <person name="Pati A."/>
            <person name="Ivanova N."/>
            <person name="Mavrommatis K."/>
            <person name="Chen A."/>
            <person name="Palaniappan K."/>
            <person name="Chain P."/>
            <person name="Bristow J."/>
            <person name="Eisen J.A."/>
            <person name="Markowitz V."/>
            <person name="Hugenholtz P."/>
            <person name="Goker M."/>
            <person name="Rohde M."/>
            <person name="Kyrpides N.C."/>
            <person name="Klenk H.P."/>
        </authorList>
    </citation>
    <scope>NUCLEOTIDE SEQUENCE [LARGE SCALE GENOMIC DNA]</scope>
    <source>
        <strain evidence="3">ATCC 700827 / DSM 18053 / CIP 107007 / KCTC 52180 / NS114</strain>
    </source>
</reference>
<dbReference type="HOGENOM" id="CLU_022481_1_0_10"/>
<dbReference type="eggNOG" id="COG1293">
    <property type="taxonomic scope" value="Bacteria"/>
</dbReference>
<dbReference type="Proteomes" id="UP000002011">
    <property type="component" value="Chromosome"/>
</dbReference>
<dbReference type="InterPro" id="IPR051608">
    <property type="entry name" value="RQC_Subunit_NEMF"/>
</dbReference>
<evidence type="ECO:0000313" key="3">
    <source>
        <dbReference type="Proteomes" id="UP000002011"/>
    </source>
</evidence>
<feature type="domain" description="NFACT RNA-binding" evidence="1">
    <location>
        <begin position="426"/>
        <end position="520"/>
    </location>
</feature>
<dbReference type="KEGG" id="dfe:Dfer_2016"/>
<dbReference type="Pfam" id="PF05833">
    <property type="entry name" value="NFACT_N"/>
    <property type="match status" value="1"/>
</dbReference>
<name>C6VWA7_DYAFD</name>
<evidence type="ECO:0000313" key="2">
    <source>
        <dbReference type="EMBL" id="ACT93239.1"/>
    </source>
</evidence>
<dbReference type="EMBL" id="CP001619">
    <property type="protein sequence ID" value="ACT93239.1"/>
    <property type="molecule type" value="Genomic_DNA"/>
</dbReference>
<dbReference type="GO" id="GO:0000049">
    <property type="term" value="F:tRNA binding"/>
    <property type="evidence" value="ECO:0007669"/>
    <property type="project" value="TreeGrafter"/>
</dbReference>
<dbReference type="GO" id="GO:0072344">
    <property type="term" value="P:rescue of stalled ribosome"/>
    <property type="evidence" value="ECO:0007669"/>
    <property type="project" value="TreeGrafter"/>
</dbReference>
<dbReference type="GO" id="GO:1990112">
    <property type="term" value="C:RQC complex"/>
    <property type="evidence" value="ECO:0007669"/>
    <property type="project" value="TreeGrafter"/>
</dbReference>
<protein>
    <recommendedName>
        <fullName evidence="1">NFACT RNA-binding domain-containing protein</fullName>
    </recommendedName>
</protein>
<accession>C6VWA7</accession>
<proteinExistence type="predicted"/>
<dbReference type="PANTHER" id="PTHR15239:SF6">
    <property type="entry name" value="RIBOSOME QUALITY CONTROL COMPLEX SUBUNIT NEMF"/>
    <property type="match status" value="1"/>
</dbReference>
<dbReference type="PANTHER" id="PTHR15239">
    <property type="entry name" value="NUCLEAR EXPORT MEDIATOR FACTOR NEMF"/>
    <property type="match status" value="1"/>
</dbReference>
<dbReference type="GO" id="GO:0043023">
    <property type="term" value="F:ribosomal large subunit binding"/>
    <property type="evidence" value="ECO:0007669"/>
    <property type="project" value="TreeGrafter"/>
</dbReference>
<dbReference type="Pfam" id="PF05670">
    <property type="entry name" value="NFACT-R_1"/>
    <property type="match status" value="1"/>
</dbReference>